<feature type="compositionally biased region" description="Basic residues" evidence="2">
    <location>
        <begin position="204"/>
        <end position="227"/>
    </location>
</feature>
<proteinExistence type="predicted"/>
<dbReference type="GO" id="GO:0046983">
    <property type="term" value="F:protein dimerization activity"/>
    <property type="evidence" value="ECO:0007669"/>
    <property type="project" value="InterPro"/>
</dbReference>
<feature type="compositionally biased region" description="Pro residues" evidence="2">
    <location>
        <begin position="273"/>
        <end position="282"/>
    </location>
</feature>
<dbReference type="Gene3D" id="4.10.280.10">
    <property type="entry name" value="Helix-loop-helix DNA-binding domain"/>
    <property type="match status" value="1"/>
</dbReference>
<dbReference type="InterPro" id="IPR036638">
    <property type="entry name" value="HLH_DNA-bd_sf"/>
</dbReference>
<keyword evidence="4" id="KW-1185">Reference proteome</keyword>
<gene>
    <name evidence="5" type="primary">LOC115228325</name>
</gene>
<dbReference type="Pfam" id="PF00010">
    <property type="entry name" value="HLH"/>
    <property type="match status" value="1"/>
</dbReference>
<feature type="region of interest" description="Disordered" evidence="2">
    <location>
        <begin position="268"/>
        <end position="351"/>
    </location>
</feature>
<evidence type="ECO:0000259" key="3">
    <source>
        <dbReference type="PROSITE" id="PS50888"/>
    </source>
</evidence>
<dbReference type="Proteomes" id="UP000515154">
    <property type="component" value="Unplaced"/>
</dbReference>
<feature type="coiled-coil region" evidence="1">
    <location>
        <begin position="394"/>
        <end position="428"/>
    </location>
</feature>
<dbReference type="InterPro" id="IPR011598">
    <property type="entry name" value="bHLH_dom"/>
</dbReference>
<feature type="compositionally biased region" description="Low complexity" evidence="2">
    <location>
        <begin position="283"/>
        <end position="308"/>
    </location>
</feature>
<reference evidence="5" key="1">
    <citation type="submission" date="2025-08" db="UniProtKB">
        <authorList>
            <consortium name="RefSeq"/>
        </authorList>
    </citation>
    <scope>IDENTIFICATION</scope>
</reference>
<keyword evidence="1" id="KW-0175">Coiled coil</keyword>
<feature type="region of interest" description="Disordered" evidence="2">
    <location>
        <begin position="88"/>
        <end position="116"/>
    </location>
</feature>
<dbReference type="SUPFAM" id="SSF47459">
    <property type="entry name" value="HLH, helix-loop-helix DNA-binding domain"/>
    <property type="match status" value="1"/>
</dbReference>
<evidence type="ECO:0000256" key="1">
    <source>
        <dbReference type="SAM" id="Coils"/>
    </source>
</evidence>
<feature type="compositionally biased region" description="Acidic residues" evidence="2">
    <location>
        <begin position="143"/>
        <end position="157"/>
    </location>
</feature>
<sequence>MELIKDVFELSPCKITNTDDYLYCYDPISILSQDPIIWSEENLPKFMWKPAEWPEIEIPDWGKNRITCEDTVPDDNFPSKCPELLSQDELWSPRTSPFSSPKSSGSPSMSPSRFSHDEESMNFASFVVANSYGHVEAMDAEIQGDDEDDDDDDDDGEVNVCSSPAVSRNVVEDHPYHQTEEKQSGAGAAGGRRRQRQTASVSKKAVRNRKRKGKPGRPRKTANVKSKKVNEKERLISPKMIKKRKARQTGILRRATKVTPAILVEVSTSNSPLTPPITPPSPQSLSSSSSSFSLISSSPSPSSDNTSSVAVAATTFGSSGTKNSRSADERLLSEKTKRRKCMSHSEKAVHNELERRRRAQMSELLSELRVVIDAVKDDPKASQKRIVDEALLCIERALREEKEMKARMEVVKKENDFLKSKLRELSSEWHDLHGNSKVVIYRDTDEDEECSVVEIM</sequence>
<evidence type="ECO:0000313" key="5">
    <source>
        <dbReference type="RefSeq" id="XP_029654790.1"/>
    </source>
</evidence>
<feature type="region of interest" description="Disordered" evidence="2">
    <location>
        <begin position="143"/>
        <end position="238"/>
    </location>
</feature>
<feature type="compositionally biased region" description="Basic and acidic residues" evidence="2">
    <location>
        <begin position="325"/>
        <end position="335"/>
    </location>
</feature>
<dbReference type="PROSITE" id="PS50888">
    <property type="entry name" value="BHLH"/>
    <property type="match status" value="1"/>
</dbReference>
<organism evidence="4 5">
    <name type="scientific">Octopus sinensis</name>
    <name type="common">East Asian common octopus</name>
    <dbReference type="NCBI Taxonomy" id="2607531"/>
    <lineage>
        <taxon>Eukaryota</taxon>
        <taxon>Metazoa</taxon>
        <taxon>Spiralia</taxon>
        <taxon>Lophotrochozoa</taxon>
        <taxon>Mollusca</taxon>
        <taxon>Cephalopoda</taxon>
        <taxon>Coleoidea</taxon>
        <taxon>Octopodiformes</taxon>
        <taxon>Octopoda</taxon>
        <taxon>Incirrata</taxon>
        <taxon>Octopodidae</taxon>
        <taxon>Octopus</taxon>
    </lineage>
</organism>
<feature type="compositionally biased region" description="Polar residues" evidence="2">
    <location>
        <begin position="315"/>
        <end position="324"/>
    </location>
</feature>
<name>A0A6P7TY03_9MOLL</name>
<dbReference type="RefSeq" id="XP_029654790.1">
    <property type="nucleotide sequence ID" value="XM_029798930.2"/>
</dbReference>
<feature type="compositionally biased region" description="Low complexity" evidence="2">
    <location>
        <begin position="92"/>
        <end position="113"/>
    </location>
</feature>
<dbReference type="KEGG" id="osn:115228325"/>
<accession>A0A6P7TY03</accession>
<evidence type="ECO:0000313" key="4">
    <source>
        <dbReference type="Proteomes" id="UP000515154"/>
    </source>
</evidence>
<dbReference type="AlphaFoldDB" id="A0A6P7TY03"/>
<protein>
    <submittedName>
        <fullName evidence="5">Uncharacterized protein LOC115228325</fullName>
    </submittedName>
</protein>
<feature type="compositionally biased region" description="Basic and acidic residues" evidence="2">
    <location>
        <begin position="170"/>
        <end position="183"/>
    </location>
</feature>
<feature type="domain" description="BHLH" evidence="3">
    <location>
        <begin position="345"/>
        <end position="397"/>
    </location>
</feature>
<evidence type="ECO:0000256" key="2">
    <source>
        <dbReference type="SAM" id="MobiDB-lite"/>
    </source>
</evidence>